<comment type="caution">
    <text evidence="2">The sequence shown here is derived from an EMBL/GenBank/DDBJ whole genome shotgun (WGS) entry which is preliminary data.</text>
</comment>
<dbReference type="EMBL" id="ANOH01000075">
    <property type="protein sequence ID" value="EMI57665.1"/>
    <property type="molecule type" value="Genomic_DNA"/>
</dbReference>
<gene>
    <name evidence="2" type="ORF">RSSM_00919</name>
</gene>
<feature type="region of interest" description="Disordered" evidence="1">
    <location>
        <begin position="1"/>
        <end position="42"/>
    </location>
</feature>
<evidence type="ECO:0000313" key="3">
    <source>
        <dbReference type="Proteomes" id="UP000011885"/>
    </source>
</evidence>
<sequence>MTSHRSQACRFQFKRSTQPAEPETGVDEAALRSNEGSDSHAKAFRRWGPVLARKAKSRSAFSRRLRLVSCVVG</sequence>
<accession>M5U894</accession>
<proteinExistence type="predicted"/>
<reference evidence="2 3" key="1">
    <citation type="journal article" date="2013" name="Mar. Genomics">
        <title>Expression of sulfatases in Rhodopirellula baltica and the diversity of sulfatases in the genus Rhodopirellula.</title>
        <authorList>
            <person name="Wegner C.E."/>
            <person name="Richter-Heitmann T."/>
            <person name="Klindworth A."/>
            <person name="Klockow C."/>
            <person name="Richter M."/>
            <person name="Achstetter T."/>
            <person name="Glockner F.O."/>
            <person name="Harder J."/>
        </authorList>
    </citation>
    <scope>NUCLEOTIDE SEQUENCE [LARGE SCALE GENOMIC DNA]</scope>
    <source>
        <strain evidence="2 3">SM41</strain>
    </source>
</reference>
<evidence type="ECO:0000313" key="2">
    <source>
        <dbReference type="EMBL" id="EMI57665.1"/>
    </source>
</evidence>
<keyword evidence="3" id="KW-1185">Reference proteome</keyword>
<evidence type="ECO:0000256" key="1">
    <source>
        <dbReference type="SAM" id="MobiDB-lite"/>
    </source>
</evidence>
<dbReference type="AlphaFoldDB" id="M5U894"/>
<protein>
    <submittedName>
        <fullName evidence="2">Uncharacterized protein</fullName>
    </submittedName>
</protein>
<dbReference type="Proteomes" id="UP000011885">
    <property type="component" value="Unassembled WGS sequence"/>
</dbReference>
<name>M5U894_9BACT</name>
<organism evidence="2 3">
    <name type="scientific">Rhodopirellula sallentina SM41</name>
    <dbReference type="NCBI Taxonomy" id="1263870"/>
    <lineage>
        <taxon>Bacteria</taxon>
        <taxon>Pseudomonadati</taxon>
        <taxon>Planctomycetota</taxon>
        <taxon>Planctomycetia</taxon>
        <taxon>Pirellulales</taxon>
        <taxon>Pirellulaceae</taxon>
        <taxon>Rhodopirellula</taxon>
    </lineage>
</organism>